<accession>A0A495X7B8</accession>
<evidence type="ECO:0008006" key="4">
    <source>
        <dbReference type="Google" id="ProtNLM"/>
    </source>
</evidence>
<evidence type="ECO:0000313" key="2">
    <source>
        <dbReference type="EMBL" id="RKT69356.1"/>
    </source>
</evidence>
<organism evidence="2 3">
    <name type="scientific">Saccharothrix variisporea</name>
    <dbReference type="NCBI Taxonomy" id="543527"/>
    <lineage>
        <taxon>Bacteria</taxon>
        <taxon>Bacillati</taxon>
        <taxon>Actinomycetota</taxon>
        <taxon>Actinomycetes</taxon>
        <taxon>Pseudonocardiales</taxon>
        <taxon>Pseudonocardiaceae</taxon>
        <taxon>Saccharothrix</taxon>
    </lineage>
</organism>
<feature type="region of interest" description="Disordered" evidence="1">
    <location>
        <begin position="1"/>
        <end position="21"/>
    </location>
</feature>
<sequence>MRWPGYRPDDEEWAESSPSEGGKAIRHGIDYLLTHPWYRFAGRPVTPLTALEALRWMERALELERALLIAQARFEGASWNDVARQLGLTKQAVYRYNQVVKDLIAIYSKEDGTGEEVMDYIDANFNAWVTDPYGYEEDVAGEGEDA</sequence>
<gene>
    <name evidence="2" type="ORF">DFJ66_2575</name>
</gene>
<keyword evidence="3" id="KW-1185">Reference proteome</keyword>
<evidence type="ECO:0000313" key="3">
    <source>
        <dbReference type="Proteomes" id="UP000272729"/>
    </source>
</evidence>
<protein>
    <recommendedName>
        <fullName evidence="4">Sigma-70-like protein</fullName>
    </recommendedName>
</protein>
<evidence type="ECO:0000256" key="1">
    <source>
        <dbReference type="SAM" id="MobiDB-lite"/>
    </source>
</evidence>
<reference evidence="2 3" key="1">
    <citation type="submission" date="2018-10" db="EMBL/GenBank/DDBJ databases">
        <title>Sequencing the genomes of 1000 actinobacteria strains.</title>
        <authorList>
            <person name="Klenk H.-P."/>
        </authorList>
    </citation>
    <scope>NUCLEOTIDE SEQUENCE [LARGE SCALE GENOMIC DNA]</scope>
    <source>
        <strain evidence="2 3">DSM 43911</strain>
    </source>
</reference>
<dbReference type="EMBL" id="RBXR01000001">
    <property type="protein sequence ID" value="RKT69356.1"/>
    <property type="molecule type" value="Genomic_DNA"/>
</dbReference>
<dbReference type="Proteomes" id="UP000272729">
    <property type="component" value="Unassembled WGS sequence"/>
</dbReference>
<dbReference type="AlphaFoldDB" id="A0A495X7B8"/>
<name>A0A495X7B8_9PSEU</name>
<comment type="caution">
    <text evidence="2">The sequence shown here is derived from an EMBL/GenBank/DDBJ whole genome shotgun (WGS) entry which is preliminary data.</text>
</comment>
<proteinExistence type="predicted"/>